<dbReference type="InterPro" id="IPR052379">
    <property type="entry name" value="Type_VII_TA_RNase"/>
</dbReference>
<keyword evidence="3" id="KW-0378">Hydrolase</keyword>
<accession>A0ABW2RFD7</accession>
<dbReference type="PANTHER" id="PTHR33397:SF5">
    <property type="entry name" value="RNASE YUTE-RELATED"/>
    <property type="match status" value="1"/>
</dbReference>
<organism evidence="5 6">
    <name type="scientific">Laceyella putida</name>
    <dbReference type="NCBI Taxonomy" id="110101"/>
    <lineage>
        <taxon>Bacteria</taxon>
        <taxon>Bacillati</taxon>
        <taxon>Bacillota</taxon>
        <taxon>Bacilli</taxon>
        <taxon>Bacillales</taxon>
        <taxon>Thermoactinomycetaceae</taxon>
        <taxon>Laceyella</taxon>
    </lineage>
</organism>
<gene>
    <name evidence="5" type="ORF">ACFQNG_00650</name>
</gene>
<evidence type="ECO:0000256" key="3">
    <source>
        <dbReference type="ARBA" id="ARBA00022801"/>
    </source>
</evidence>
<keyword evidence="6" id="KW-1185">Reference proteome</keyword>
<dbReference type="Pfam" id="PF01934">
    <property type="entry name" value="HepT-like"/>
    <property type="match status" value="1"/>
</dbReference>
<evidence type="ECO:0000256" key="1">
    <source>
        <dbReference type="ARBA" id="ARBA00022649"/>
    </source>
</evidence>
<evidence type="ECO:0000313" key="6">
    <source>
        <dbReference type="Proteomes" id="UP001596500"/>
    </source>
</evidence>
<dbReference type="Proteomes" id="UP001596500">
    <property type="component" value="Unassembled WGS sequence"/>
</dbReference>
<keyword evidence="2" id="KW-0540">Nuclease</keyword>
<dbReference type="PANTHER" id="PTHR33397">
    <property type="entry name" value="UPF0331 PROTEIN YUTE"/>
    <property type="match status" value="1"/>
</dbReference>
<dbReference type="RefSeq" id="WP_379862862.1">
    <property type="nucleotide sequence ID" value="NZ_JBHTBW010000003.1"/>
</dbReference>
<dbReference type="InterPro" id="IPR008201">
    <property type="entry name" value="HepT-like"/>
</dbReference>
<name>A0ABW2RFD7_9BACL</name>
<comment type="similarity">
    <text evidence="4">Belongs to the HepT RNase toxin family.</text>
</comment>
<reference evidence="6" key="1">
    <citation type="journal article" date="2019" name="Int. J. Syst. Evol. Microbiol.">
        <title>The Global Catalogue of Microorganisms (GCM) 10K type strain sequencing project: providing services to taxonomists for standard genome sequencing and annotation.</title>
        <authorList>
            <consortium name="The Broad Institute Genomics Platform"/>
            <consortium name="The Broad Institute Genome Sequencing Center for Infectious Disease"/>
            <person name="Wu L."/>
            <person name="Ma J."/>
        </authorList>
    </citation>
    <scope>NUCLEOTIDE SEQUENCE [LARGE SCALE GENOMIC DNA]</scope>
    <source>
        <strain evidence="6">CGMCC 1.12942</strain>
    </source>
</reference>
<dbReference type="EMBL" id="JBHTBW010000003">
    <property type="protein sequence ID" value="MFC7439679.1"/>
    <property type="molecule type" value="Genomic_DNA"/>
</dbReference>
<evidence type="ECO:0000313" key="5">
    <source>
        <dbReference type="EMBL" id="MFC7439679.1"/>
    </source>
</evidence>
<proteinExistence type="inferred from homology"/>
<dbReference type="Gene3D" id="1.20.120.580">
    <property type="entry name" value="bsu32300-like"/>
    <property type="match status" value="1"/>
</dbReference>
<dbReference type="InterPro" id="IPR037038">
    <property type="entry name" value="HepT-like_sf"/>
</dbReference>
<evidence type="ECO:0000256" key="4">
    <source>
        <dbReference type="ARBA" id="ARBA00024207"/>
    </source>
</evidence>
<evidence type="ECO:0000256" key="2">
    <source>
        <dbReference type="ARBA" id="ARBA00022722"/>
    </source>
</evidence>
<comment type="caution">
    <text evidence="5">The sequence shown here is derived from an EMBL/GenBank/DDBJ whole genome shotgun (WGS) entry which is preliminary data.</text>
</comment>
<protein>
    <submittedName>
        <fullName evidence="5">DUF86 domain-containing protein</fullName>
    </submittedName>
</protein>
<sequence length="144" mass="16598">MVYDVNVKRIKVQLCYLAQCQEVLRQMDPQTSGLTEKFAAERALHLAVECMIDIGSVMIDGFIMRDPGGYSDIVEILLDEKVISADVAETLKKHVQLRERLVRYYDKVTWTEIRPMLGDMELYTSFSEQVESYLKQELGADWLA</sequence>
<keyword evidence="1" id="KW-1277">Toxin-antitoxin system</keyword>